<proteinExistence type="predicted"/>
<reference evidence="2 3" key="1">
    <citation type="submission" date="2016-11" db="EMBL/GenBank/DDBJ databases">
        <authorList>
            <person name="Jaros S."/>
            <person name="Januszkiewicz K."/>
            <person name="Wedrychowicz H."/>
        </authorList>
    </citation>
    <scope>NUCLEOTIDE SEQUENCE [LARGE SCALE GENOMIC DNA]</scope>
    <source>
        <strain evidence="2 3">DSM 24574</strain>
    </source>
</reference>
<sequence>MKKIVFQIVLMSFIVFNGQAQQPKNSNLEEAKKAIAASNAIYFQAFAKGDSSLFIDRYAKDCWIMRPNTPALCGVDAALEFFKIGYQKFGVRDGKFITIDVFGDGVEYVTEVGFFQLLDAGNKVVDNGKSLVLWKKNPDGWKMFRHSFSSDRRK</sequence>
<dbReference type="EMBL" id="FQWQ01000005">
    <property type="protein sequence ID" value="SHH90930.1"/>
    <property type="molecule type" value="Genomic_DNA"/>
</dbReference>
<keyword evidence="3" id="KW-1185">Reference proteome</keyword>
<feature type="domain" description="DUF4440" evidence="1">
    <location>
        <begin position="35"/>
        <end position="143"/>
    </location>
</feature>
<dbReference type="InterPro" id="IPR032710">
    <property type="entry name" value="NTF2-like_dom_sf"/>
</dbReference>
<evidence type="ECO:0000313" key="3">
    <source>
        <dbReference type="Proteomes" id="UP000184212"/>
    </source>
</evidence>
<dbReference type="Gene3D" id="3.10.450.50">
    <property type="match status" value="1"/>
</dbReference>
<dbReference type="RefSeq" id="WP_084138474.1">
    <property type="nucleotide sequence ID" value="NZ_FQWQ01000005.1"/>
</dbReference>
<gene>
    <name evidence="2" type="ORF">SAMN04488109_6012</name>
</gene>
<dbReference type="STRING" id="947013.SAMN04488109_6012"/>
<evidence type="ECO:0000259" key="1">
    <source>
        <dbReference type="Pfam" id="PF14534"/>
    </source>
</evidence>
<dbReference type="AlphaFoldDB" id="A0A1M5WU14"/>
<dbReference type="GO" id="GO:0016853">
    <property type="term" value="F:isomerase activity"/>
    <property type="evidence" value="ECO:0007669"/>
    <property type="project" value="UniProtKB-KW"/>
</dbReference>
<dbReference type="Pfam" id="PF14534">
    <property type="entry name" value="DUF4440"/>
    <property type="match status" value="1"/>
</dbReference>
<dbReference type="InterPro" id="IPR027843">
    <property type="entry name" value="DUF4440"/>
</dbReference>
<accession>A0A1M5WU14</accession>
<evidence type="ECO:0000313" key="2">
    <source>
        <dbReference type="EMBL" id="SHH90930.1"/>
    </source>
</evidence>
<dbReference type="SUPFAM" id="SSF54427">
    <property type="entry name" value="NTF2-like"/>
    <property type="match status" value="1"/>
</dbReference>
<dbReference type="Proteomes" id="UP000184212">
    <property type="component" value="Unassembled WGS sequence"/>
</dbReference>
<name>A0A1M5WU14_9BACT</name>
<organism evidence="2 3">
    <name type="scientific">Chryseolinea serpens</name>
    <dbReference type="NCBI Taxonomy" id="947013"/>
    <lineage>
        <taxon>Bacteria</taxon>
        <taxon>Pseudomonadati</taxon>
        <taxon>Bacteroidota</taxon>
        <taxon>Cytophagia</taxon>
        <taxon>Cytophagales</taxon>
        <taxon>Fulvivirgaceae</taxon>
        <taxon>Chryseolinea</taxon>
    </lineage>
</organism>
<dbReference type="OrthoDB" id="9814425at2"/>
<keyword evidence="2" id="KW-0413">Isomerase</keyword>
<protein>
    <submittedName>
        <fullName evidence="2">Ketosteroid isomerase homolog</fullName>
    </submittedName>
</protein>